<evidence type="ECO:0000256" key="7">
    <source>
        <dbReference type="ARBA" id="ARBA00023004"/>
    </source>
</evidence>
<feature type="domain" description="Pyruvate ferredoxin oxidoreductase beta subunit C-terminal" evidence="11">
    <location>
        <begin position="199"/>
        <end position="262"/>
    </location>
</feature>
<dbReference type="Pfam" id="PF02775">
    <property type="entry name" value="TPP_enzyme_C"/>
    <property type="match status" value="1"/>
</dbReference>
<evidence type="ECO:0000256" key="1">
    <source>
        <dbReference type="ARBA" id="ARBA00001946"/>
    </source>
</evidence>
<dbReference type="PANTHER" id="PTHR48084:SF4">
    <property type="entry name" value="2-OXOGLUTARATE OXIDOREDUCTASE SUBUNIT KORB"/>
    <property type="match status" value="1"/>
</dbReference>
<evidence type="ECO:0000259" key="11">
    <source>
        <dbReference type="Pfam" id="PF12367"/>
    </source>
</evidence>
<reference evidence="12" key="1">
    <citation type="submission" date="2019-12" db="EMBL/GenBank/DDBJ databases">
        <authorList>
            <person name="zhang j."/>
            <person name="sun C.M."/>
        </authorList>
    </citation>
    <scope>NUCLEOTIDE SEQUENCE</scope>
    <source>
        <strain evidence="12">NS-1</strain>
    </source>
</reference>
<name>A0A8A7KEK6_9FIRM</name>
<keyword evidence="9" id="KW-0786">Thiamine pyrophosphate</keyword>
<comment type="cofactor">
    <cofactor evidence="3">
        <name>[4Fe-4S] cluster</name>
        <dbReference type="ChEBI" id="CHEBI:49883"/>
    </cofactor>
</comment>
<evidence type="ECO:0000256" key="4">
    <source>
        <dbReference type="ARBA" id="ARBA00022723"/>
    </source>
</evidence>
<evidence type="ECO:0000256" key="2">
    <source>
        <dbReference type="ARBA" id="ARBA00001964"/>
    </source>
</evidence>
<dbReference type="RefSeq" id="WP_230868321.1">
    <property type="nucleotide sequence ID" value="NZ_CP046640.1"/>
</dbReference>
<keyword evidence="7" id="KW-0408">Iron</keyword>
<dbReference type="InterPro" id="IPR051457">
    <property type="entry name" value="2-oxoacid:Fd_oxidoreductase"/>
</dbReference>
<dbReference type="GO" id="GO:0046872">
    <property type="term" value="F:metal ion binding"/>
    <property type="evidence" value="ECO:0007669"/>
    <property type="project" value="UniProtKB-KW"/>
</dbReference>
<evidence type="ECO:0000256" key="3">
    <source>
        <dbReference type="ARBA" id="ARBA00001966"/>
    </source>
</evidence>
<organism evidence="12 13">
    <name type="scientific">Iocasia fonsfrigidae</name>
    <dbReference type="NCBI Taxonomy" id="2682810"/>
    <lineage>
        <taxon>Bacteria</taxon>
        <taxon>Bacillati</taxon>
        <taxon>Bacillota</taxon>
        <taxon>Clostridia</taxon>
        <taxon>Halanaerobiales</taxon>
        <taxon>Halanaerobiaceae</taxon>
        <taxon>Iocasia</taxon>
    </lineage>
</organism>
<dbReference type="GO" id="GO:0051536">
    <property type="term" value="F:iron-sulfur cluster binding"/>
    <property type="evidence" value="ECO:0007669"/>
    <property type="project" value="UniProtKB-KW"/>
</dbReference>
<gene>
    <name evidence="12" type="ORF">GM661_00755</name>
</gene>
<evidence type="ECO:0000313" key="12">
    <source>
        <dbReference type="EMBL" id="QTL96604.1"/>
    </source>
</evidence>
<dbReference type="InterPro" id="IPR032686">
    <property type="entry name" value="PFO_beta_C"/>
</dbReference>
<evidence type="ECO:0000256" key="6">
    <source>
        <dbReference type="ARBA" id="ARBA00023002"/>
    </source>
</evidence>
<dbReference type="CDD" id="cd03375">
    <property type="entry name" value="TPP_OGFOR"/>
    <property type="match status" value="1"/>
</dbReference>
<keyword evidence="13" id="KW-1185">Reference proteome</keyword>
<keyword evidence="5" id="KW-0460">Magnesium</keyword>
<dbReference type="KEGG" id="ifn:GM661_00755"/>
<dbReference type="PANTHER" id="PTHR48084">
    <property type="entry name" value="2-OXOGLUTARATE OXIDOREDUCTASE SUBUNIT KORB-RELATED"/>
    <property type="match status" value="1"/>
</dbReference>
<keyword evidence="6" id="KW-0560">Oxidoreductase</keyword>
<keyword evidence="8" id="KW-0411">Iron-sulfur</keyword>
<comment type="cofactor">
    <cofactor evidence="1">
        <name>Mg(2+)</name>
        <dbReference type="ChEBI" id="CHEBI:18420"/>
    </cofactor>
</comment>
<accession>A0A8A7KEK6</accession>
<dbReference type="NCBIfam" id="TIGR02177">
    <property type="entry name" value="PorB_KorB"/>
    <property type="match status" value="1"/>
</dbReference>
<evidence type="ECO:0000313" key="13">
    <source>
        <dbReference type="Proteomes" id="UP000665020"/>
    </source>
</evidence>
<dbReference type="AlphaFoldDB" id="A0A8A7KEK6"/>
<evidence type="ECO:0000256" key="9">
    <source>
        <dbReference type="ARBA" id="ARBA00023052"/>
    </source>
</evidence>
<dbReference type="Gene3D" id="3.40.50.970">
    <property type="match status" value="1"/>
</dbReference>
<dbReference type="InterPro" id="IPR011896">
    <property type="entry name" value="OFOB"/>
</dbReference>
<dbReference type="InterPro" id="IPR011766">
    <property type="entry name" value="TPP_enzyme_TPP-bd"/>
</dbReference>
<dbReference type="GO" id="GO:0030976">
    <property type="term" value="F:thiamine pyrophosphate binding"/>
    <property type="evidence" value="ECO:0007669"/>
    <property type="project" value="InterPro"/>
</dbReference>
<evidence type="ECO:0000256" key="8">
    <source>
        <dbReference type="ARBA" id="ARBA00023014"/>
    </source>
</evidence>
<dbReference type="Pfam" id="PF12367">
    <property type="entry name" value="PFO_beta_C"/>
    <property type="match status" value="1"/>
</dbReference>
<evidence type="ECO:0000259" key="10">
    <source>
        <dbReference type="Pfam" id="PF02775"/>
    </source>
</evidence>
<dbReference type="InterPro" id="IPR029061">
    <property type="entry name" value="THDP-binding"/>
</dbReference>
<dbReference type="GO" id="GO:0045333">
    <property type="term" value="P:cellular respiration"/>
    <property type="evidence" value="ECO:0007669"/>
    <property type="project" value="UniProtKB-ARBA"/>
</dbReference>
<protein>
    <submittedName>
        <fullName evidence="12">2-oxoacid ferredoxin oxidoreductase</fullName>
    </submittedName>
</protein>
<dbReference type="Proteomes" id="UP000665020">
    <property type="component" value="Chromosome"/>
</dbReference>
<feature type="domain" description="Thiamine pyrophosphate enzyme TPP-binding" evidence="10">
    <location>
        <begin position="52"/>
        <end position="195"/>
    </location>
</feature>
<keyword evidence="4" id="KW-0479">Metal-binding</keyword>
<dbReference type="EMBL" id="CP046640">
    <property type="protein sequence ID" value="QTL96604.1"/>
    <property type="molecule type" value="Genomic_DNA"/>
</dbReference>
<dbReference type="SUPFAM" id="SSF52518">
    <property type="entry name" value="Thiamin diphosphate-binding fold (THDP-binding)"/>
    <property type="match status" value="1"/>
</dbReference>
<sequence length="284" mass="31816">MSKEDIYYSNQETAWCPGCGNFPLRKALAGALNELGLLPPQVAIFTGIGQAAKMLHYIRVNGFNGLHGRSIPPAIGSRIVNPTLKVLVESGDGCTYGEGGNHFLHNIRRNPDITHLVHNNQIYGLTKGQASPTTGEGMTTKIQTEGINSEPLNPIKLALSLGASFVARGFVGEEDHLRELIKSAIKHRGYALLDILQPCVSFNKVNTYQWYKQRVYKLADNYDDSDYNKALKKANEWGEQIPIGIFYRKEKKIFRDRFSQLDDRPLVEKEINPLGVKPFLLDFK</sequence>
<comment type="cofactor">
    <cofactor evidence="2">
        <name>thiamine diphosphate</name>
        <dbReference type="ChEBI" id="CHEBI:58937"/>
    </cofactor>
</comment>
<evidence type="ECO:0000256" key="5">
    <source>
        <dbReference type="ARBA" id="ARBA00022842"/>
    </source>
</evidence>
<proteinExistence type="predicted"/>
<dbReference type="GO" id="GO:0016625">
    <property type="term" value="F:oxidoreductase activity, acting on the aldehyde or oxo group of donors, iron-sulfur protein as acceptor"/>
    <property type="evidence" value="ECO:0007669"/>
    <property type="project" value="UniProtKB-ARBA"/>
</dbReference>